<evidence type="ECO:0000256" key="1">
    <source>
        <dbReference type="ARBA" id="ARBA00022553"/>
    </source>
</evidence>
<evidence type="ECO:0000313" key="5">
    <source>
        <dbReference type="Proteomes" id="UP000661077"/>
    </source>
</evidence>
<dbReference type="CDD" id="cd17552">
    <property type="entry name" value="REC_RR468-like"/>
    <property type="match status" value="1"/>
</dbReference>
<dbReference type="PANTHER" id="PTHR44591:SF3">
    <property type="entry name" value="RESPONSE REGULATORY DOMAIN-CONTAINING PROTEIN"/>
    <property type="match status" value="1"/>
</dbReference>
<sequence length="128" mass="14240">MNRDSLREILYVDDEPDIREIVQMALGLVPSWSVKTADSGLQALQSMQSSRPDLVLLDVMMPNMDGPTTLQQMRSQPELQSIPVIFMTAKAMPQEVARFRALGAAAVIAKPFDPMLLAEHVFGIWEAL</sequence>
<dbReference type="PROSITE" id="PS50110">
    <property type="entry name" value="RESPONSE_REGULATORY"/>
    <property type="match status" value="1"/>
</dbReference>
<dbReference type="InterPro" id="IPR050595">
    <property type="entry name" value="Bact_response_regulator"/>
</dbReference>
<dbReference type="RefSeq" id="WP_203170236.1">
    <property type="nucleotide sequence ID" value="NZ_JAEVLS010000006.1"/>
</dbReference>
<dbReference type="Pfam" id="PF00072">
    <property type="entry name" value="Response_reg"/>
    <property type="match status" value="1"/>
</dbReference>
<name>A0ABS1X4G9_9GAMM</name>
<accession>A0ABS1X4G9</accession>
<proteinExistence type="predicted"/>
<dbReference type="PANTHER" id="PTHR44591">
    <property type="entry name" value="STRESS RESPONSE REGULATOR PROTEIN 1"/>
    <property type="match status" value="1"/>
</dbReference>
<dbReference type="SUPFAM" id="SSF52172">
    <property type="entry name" value="CheY-like"/>
    <property type="match status" value="1"/>
</dbReference>
<feature type="domain" description="Response regulatory" evidence="3">
    <location>
        <begin position="8"/>
        <end position="125"/>
    </location>
</feature>
<evidence type="ECO:0000256" key="2">
    <source>
        <dbReference type="PROSITE-ProRule" id="PRU00169"/>
    </source>
</evidence>
<evidence type="ECO:0000259" key="3">
    <source>
        <dbReference type="PROSITE" id="PS50110"/>
    </source>
</evidence>
<dbReference type="Proteomes" id="UP000661077">
    <property type="component" value="Unassembled WGS sequence"/>
</dbReference>
<dbReference type="EMBL" id="JAEVLS010000006">
    <property type="protein sequence ID" value="MBM0108129.1"/>
    <property type="molecule type" value="Genomic_DNA"/>
</dbReference>
<reference evidence="4 5" key="1">
    <citation type="journal article" date="2021" name="Int. J. Syst. Evol. Microbiol.">
        <title>Steroidobacter gossypii sp. nov., isolated from soil of cotton cropping field.</title>
        <authorList>
            <person name="Huang R."/>
            <person name="Yang S."/>
            <person name="Zhen C."/>
            <person name="Liu W."/>
        </authorList>
    </citation>
    <scope>NUCLEOTIDE SEQUENCE [LARGE SCALE GENOMIC DNA]</scope>
    <source>
        <strain evidence="4 5">S1-65</strain>
    </source>
</reference>
<dbReference type="InterPro" id="IPR011006">
    <property type="entry name" value="CheY-like_superfamily"/>
</dbReference>
<gene>
    <name evidence="4" type="ORF">JM946_25640</name>
</gene>
<feature type="modified residue" description="4-aspartylphosphate" evidence="2">
    <location>
        <position position="58"/>
    </location>
</feature>
<keyword evidence="5" id="KW-1185">Reference proteome</keyword>
<dbReference type="InterPro" id="IPR001789">
    <property type="entry name" value="Sig_transdc_resp-reg_receiver"/>
</dbReference>
<organism evidence="4 5">
    <name type="scientific">Steroidobacter gossypii</name>
    <dbReference type="NCBI Taxonomy" id="2805490"/>
    <lineage>
        <taxon>Bacteria</taxon>
        <taxon>Pseudomonadati</taxon>
        <taxon>Pseudomonadota</taxon>
        <taxon>Gammaproteobacteria</taxon>
        <taxon>Steroidobacterales</taxon>
        <taxon>Steroidobacteraceae</taxon>
        <taxon>Steroidobacter</taxon>
    </lineage>
</organism>
<comment type="caution">
    <text evidence="4">The sequence shown here is derived from an EMBL/GenBank/DDBJ whole genome shotgun (WGS) entry which is preliminary data.</text>
</comment>
<protein>
    <submittedName>
        <fullName evidence="4">Response regulator</fullName>
    </submittedName>
</protein>
<keyword evidence="1 2" id="KW-0597">Phosphoprotein</keyword>
<dbReference type="SMART" id="SM00448">
    <property type="entry name" value="REC"/>
    <property type="match status" value="1"/>
</dbReference>
<evidence type="ECO:0000313" key="4">
    <source>
        <dbReference type="EMBL" id="MBM0108129.1"/>
    </source>
</evidence>
<dbReference type="Gene3D" id="3.40.50.2300">
    <property type="match status" value="1"/>
</dbReference>